<evidence type="ECO:0000313" key="3">
    <source>
        <dbReference type="Proteomes" id="UP000245461"/>
    </source>
</evidence>
<reference evidence="2 3" key="1">
    <citation type="submission" date="2018-05" db="EMBL/GenBank/DDBJ databases">
        <title>Zavarzinia sp. HR-AS.</title>
        <authorList>
            <person name="Lee Y."/>
            <person name="Jeon C.O."/>
        </authorList>
    </citation>
    <scope>NUCLEOTIDE SEQUENCE [LARGE SCALE GENOMIC DNA]</scope>
    <source>
        <strain evidence="2 3">HR-AS</strain>
    </source>
</reference>
<dbReference type="Pfam" id="PF16133">
    <property type="entry name" value="DUF4844"/>
    <property type="match status" value="1"/>
</dbReference>
<dbReference type="Proteomes" id="UP000245461">
    <property type="component" value="Unassembled WGS sequence"/>
</dbReference>
<name>A0A317EFV4_9PROT</name>
<keyword evidence="3" id="KW-1185">Reference proteome</keyword>
<accession>A0A317EFV4</accession>
<sequence>MRNLIIFLVIAILLAGGAAGWWLYARSFPPGSQENVLLTPEKRQALERLRHEDKFKPHDYPPLGYTGIATPEEGAIAQAAVNDAIDAILLFKDESISAESVSDLIGRAMSRVRLLETEDRDRAANYMIEIWYILGFKGATGQFAYGAAFQRPAGYSEPLPPGWKSPTEPRQIDQP</sequence>
<comment type="caution">
    <text evidence="2">The sequence shown here is derived from an EMBL/GenBank/DDBJ whole genome shotgun (WGS) entry which is preliminary data.</text>
</comment>
<dbReference type="InterPro" id="IPR032301">
    <property type="entry name" value="DUF4844"/>
</dbReference>
<dbReference type="OrthoDB" id="8230863at2"/>
<dbReference type="RefSeq" id="WP_109902341.1">
    <property type="nucleotide sequence ID" value="NZ_QGLE01000001.1"/>
</dbReference>
<evidence type="ECO:0000313" key="2">
    <source>
        <dbReference type="EMBL" id="PWR25897.1"/>
    </source>
</evidence>
<gene>
    <name evidence="2" type="ORF">DKG74_02800</name>
</gene>
<feature type="region of interest" description="Disordered" evidence="1">
    <location>
        <begin position="156"/>
        <end position="175"/>
    </location>
</feature>
<proteinExistence type="predicted"/>
<evidence type="ECO:0000256" key="1">
    <source>
        <dbReference type="SAM" id="MobiDB-lite"/>
    </source>
</evidence>
<organism evidence="2 3">
    <name type="scientific">Zavarzinia aquatilis</name>
    <dbReference type="NCBI Taxonomy" id="2211142"/>
    <lineage>
        <taxon>Bacteria</taxon>
        <taxon>Pseudomonadati</taxon>
        <taxon>Pseudomonadota</taxon>
        <taxon>Alphaproteobacteria</taxon>
        <taxon>Rhodospirillales</taxon>
        <taxon>Zavarziniaceae</taxon>
        <taxon>Zavarzinia</taxon>
    </lineage>
</organism>
<dbReference type="InterPro" id="IPR038360">
    <property type="entry name" value="DUF4844_sf"/>
</dbReference>
<dbReference type="EMBL" id="QGLE01000001">
    <property type="protein sequence ID" value="PWR25897.1"/>
    <property type="molecule type" value="Genomic_DNA"/>
</dbReference>
<protein>
    <submittedName>
        <fullName evidence="2">Uncharacterized protein</fullName>
    </submittedName>
</protein>
<dbReference type="AlphaFoldDB" id="A0A317EFV4"/>
<dbReference type="Gene3D" id="1.20.1480.40">
    <property type="entry name" value="Uncharacterised protein PF16133, DUF4844"/>
    <property type="match status" value="1"/>
</dbReference>